<evidence type="ECO:0000313" key="2">
    <source>
        <dbReference type="Proteomes" id="UP001634007"/>
    </source>
</evidence>
<proteinExistence type="predicted"/>
<accession>A0ABD3KKN1</accession>
<dbReference type="AlphaFoldDB" id="A0ABD3KKN1"/>
<protein>
    <submittedName>
        <fullName evidence="1">Uncharacterized protein</fullName>
    </submittedName>
</protein>
<dbReference type="EMBL" id="JBJKBG010000005">
    <property type="protein sequence ID" value="KAL3738884.1"/>
    <property type="molecule type" value="Genomic_DNA"/>
</dbReference>
<evidence type="ECO:0000313" key="1">
    <source>
        <dbReference type="EMBL" id="KAL3738884.1"/>
    </source>
</evidence>
<comment type="caution">
    <text evidence="1">The sequence shown here is derived from an EMBL/GenBank/DDBJ whole genome shotgun (WGS) entry which is preliminary data.</text>
</comment>
<gene>
    <name evidence="1" type="ORF">ACJRO7_020286</name>
</gene>
<sequence>MDISLTCDAKQRSWHMVLNVESGTTLIQPQYRFPSLIVMVLHLLTAWSERNWCDTSPSSGSTDVDSRKYDLDRINCNIQMNIHFVFAEIPTDDDGPVRNEQ</sequence>
<reference evidence="1 2" key="1">
    <citation type="submission" date="2024-11" db="EMBL/GenBank/DDBJ databases">
        <title>Chromosome-level genome assembly of Eucalyptus globulus Labill. provides insights into its genome evolution.</title>
        <authorList>
            <person name="Li X."/>
        </authorList>
    </citation>
    <scope>NUCLEOTIDE SEQUENCE [LARGE SCALE GENOMIC DNA]</scope>
    <source>
        <strain evidence="1">CL2024</strain>
        <tissue evidence="1">Fresh tender leaves</tissue>
    </source>
</reference>
<name>A0ABD3KKN1_EUCGL</name>
<keyword evidence="2" id="KW-1185">Reference proteome</keyword>
<dbReference type="Proteomes" id="UP001634007">
    <property type="component" value="Unassembled WGS sequence"/>
</dbReference>
<organism evidence="1 2">
    <name type="scientific">Eucalyptus globulus</name>
    <name type="common">Tasmanian blue gum</name>
    <dbReference type="NCBI Taxonomy" id="34317"/>
    <lineage>
        <taxon>Eukaryota</taxon>
        <taxon>Viridiplantae</taxon>
        <taxon>Streptophyta</taxon>
        <taxon>Embryophyta</taxon>
        <taxon>Tracheophyta</taxon>
        <taxon>Spermatophyta</taxon>
        <taxon>Magnoliopsida</taxon>
        <taxon>eudicotyledons</taxon>
        <taxon>Gunneridae</taxon>
        <taxon>Pentapetalae</taxon>
        <taxon>rosids</taxon>
        <taxon>malvids</taxon>
        <taxon>Myrtales</taxon>
        <taxon>Myrtaceae</taxon>
        <taxon>Myrtoideae</taxon>
        <taxon>Eucalypteae</taxon>
        <taxon>Eucalyptus</taxon>
    </lineage>
</organism>